<keyword evidence="6 8" id="KW-0072">Autophagy</keyword>
<evidence type="ECO:0000256" key="1">
    <source>
        <dbReference type="ARBA" id="ARBA00004128"/>
    </source>
</evidence>
<comment type="subcellular location">
    <subcellularLocation>
        <location evidence="1 8">Vacuole membrane</location>
        <topology evidence="1 8">Multi-pass membrane protein</topology>
    </subcellularLocation>
</comment>
<dbReference type="GO" id="GO:0005774">
    <property type="term" value="C:vacuolar membrane"/>
    <property type="evidence" value="ECO:0007669"/>
    <property type="project" value="UniProtKB-SubCell"/>
</dbReference>
<keyword evidence="4 8" id="KW-0812">Transmembrane</keyword>
<dbReference type="EMBL" id="GL629735">
    <property type="protein sequence ID" value="EFX05301.1"/>
    <property type="molecule type" value="Genomic_DNA"/>
</dbReference>
<feature type="transmembrane region" description="Helical" evidence="8">
    <location>
        <begin position="241"/>
        <end position="264"/>
    </location>
</feature>
<evidence type="ECO:0000313" key="9">
    <source>
        <dbReference type="EMBL" id="EFX05301.1"/>
    </source>
</evidence>
<dbReference type="Pfam" id="PF11700">
    <property type="entry name" value="ATG22"/>
    <property type="match status" value="1"/>
</dbReference>
<feature type="transmembrane region" description="Helical" evidence="8">
    <location>
        <begin position="150"/>
        <end position="167"/>
    </location>
</feature>
<evidence type="ECO:0000256" key="5">
    <source>
        <dbReference type="ARBA" id="ARBA00022989"/>
    </source>
</evidence>
<evidence type="ECO:0000256" key="3">
    <source>
        <dbReference type="ARBA" id="ARBA00022448"/>
    </source>
</evidence>
<dbReference type="SUPFAM" id="SSF103473">
    <property type="entry name" value="MFS general substrate transporter"/>
    <property type="match status" value="1"/>
</dbReference>
<dbReference type="HOGENOM" id="CLU_017518_2_1_1"/>
<dbReference type="Proteomes" id="UP000007796">
    <property type="component" value="Unassembled WGS sequence"/>
</dbReference>
<dbReference type="Gene3D" id="1.20.1250.20">
    <property type="entry name" value="MFS general substrate transporter like domains"/>
    <property type="match status" value="1"/>
</dbReference>
<keyword evidence="7 8" id="KW-0472">Membrane</keyword>
<keyword evidence="5 8" id="KW-1133">Transmembrane helix</keyword>
<dbReference type="GeneID" id="25976463"/>
<feature type="transmembrane region" description="Helical" evidence="8">
    <location>
        <begin position="433"/>
        <end position="456"/>
    </location>
</feature>
<dbReference type="AlphaFoldDB" id="F0X9X6"/>
<organism evidence="10">
    <name type="scientific">Grosmannia clavigera (strain kw1407 / UAMH 11150)</name>
    <name type="common">Blue stain fungus</name>
    <name type="synonym">Graphiocladiella clavigera</name>
    <dbReference type="NCBI Taxonomy" id="655863"/>
    <lineage>
        <taxon>Eukaryota</taxon>
        <taxon>Fungi</taxon>
        <taxon>Dikarya</taxon>
        <taxon>Ascomycota</taxon>
        <taxon>Pezizomycotina</taxon>
        <taxon>Sordariomycetes</taxon>
        <taxon>Sordariomycetidae</taxon>
        <taxon>Ophiostomatales</taxon>
        <taxon>Ophiostomataceae</taxon>
        <taxon>Leptographium</taxon>
    </lineage>
</organism>
<feature type="transmembrane region" description="Helical" evidence="8">
    <location>
        <begin position="372"/>
        <end position="390"/>
    </location>
</feature>
<dbReference type="PANTHER" id="PTHR23519">
    <property type="entry name" value="AUTOPHAGY-RELATED PROTEIN 22"/>
    <property type="match status" value="1"/>
</dbReference>
<feature type="transmembrane region" description="Helical" evidence="8">
    <location>
        <begin position="502"/>
        <end position="519"/>
    </location>
</feature>
<protein>
    <recommendedName>
        <fullName evidence="8">Autophagy-related protein</fullName>
    </recommendedName>
</protein>
<feature type="transmembrane region" description="Helical" evidence="8">
    <location>
        <begin position="402"/>
        <end position="421"/>
    </location>
</feature>
<feature type="transmembrane region" description="Helical" evidence="8">
    <location>
        <begin position="276"/>
        <end position="298"/>
    </location>
</feature>
<dbReference type="InterPro" id="IPR036259">
    <property type="entry name" value="MFS_trans_sf"/>
</dbReference>
<dbReference type="eggNOG" id="ENOG502QTJZ">
    <property type="taxonomic scope" value="Eukaryota"/>
</dbReference>
<accession>F0X9X6</accession>
<comment type="function">
    <text evidence="8">Vacuolar effluxer which mediate the efflux of amino acids resulting from autophagic degradation. The release of autophagic amino acids allows the maintenance of protein synthesis and viability during nitrogen starvation.</text>
</comment>
<sequence>MMASDNRTSEITGIVVDSVLKEKDPHVVEVGELTVSARARELVAELDSELPTGRWELWAWYGYYFANNSAGTLSYAPLIFQSILSQVGHDGNDPSQDCSNSLDPCVVKFGSRTMNIDTVTLTCNGIIFAFNGFLLLLLGPMGDYGRWKRWILLACTLICWTTQFAFLGLKNGGQYKAAIVIYILTTVSYNLCQGFWQPSLPLLARNTPAARETRQVFVRGEISEDEYVHCQVLQRNKLSNISFAAMSIGYTIVLIIAIGAAFGLHADASTANNTHAAVVIVGIATGFWVLLGSPWFFLEKKRSQPLPPGQTYFSVGLKAYWQLLRHCRKLGQTWLYLCGYFMLADGYATSNQLVGLCQNSIVSYNTIISTELYIVAGISNVVGIAILWAVQRYWRISTKPMLMCICGFLLVVPVWGCIGIGTDNFGFHKAWEIWAWNVYDCAAIAPFYAFTATMLADIIPKGREVTFFSLWALFGKSTAWIGPIISGVIIDHTGSTWKGFPFSLGLSVAGFALIALVNVPKARGQCAIWAENDPTLSKDKRETS</sequence>
<dbReference type="PANTHER" id="PTHR23519:SF5">
    <property type="entry name" value="AUTOPHAGY-RELATED PROTEIN"/>
    <property type="match status" value="1"/>
</dbReference>
<dbReference type="GO" id="GO:0006865">
    <property type="term" value="P:amino acid transport"/>
    <property type="evidence" value="ECO:0007669"/>
    <property type="project" value="UniProtKB-KW"/>
</dbReference>
<dbReference type="RefSeq" id="XP_014174783.1">
    <property type="nucleotide sequence ID" value="XM_014319308.1"/>
</dbReference>
<dbReference type="InterPro" id="IPR050495">
    <property type="entry name" value="ATG22/LtaA_families"/>
</dbReference>
<keyword evidence="3 8" id="KW-0813">Transport</keyword>
<keyword evidence="10" id="KW-1185">Reference proteome</keyword>
<reference evidence="9 10" key="1">
    <citation type="journal article" date="2011" name="Proc. Natl. Acad. Sci. U.S.A.">
        <title>Genome and transcriptome analyses of the mountain pine beetle-fungal symbiont Grosmannia clavigera, a lodgepole pine pathogen.</title>
        <authorList>
            <person name="DiGuistini S."/>
            <person name="Wang Y."/>
            <person name="Liao N.Y."/>
            <person name="Taylor G."/>
            <person name="Tanguay P."/>
            <person name="Feau N."/>
            <person name="Henrissat B."/>
            <person name="Chan S.K."/>
            <person name="Hesse-Orce U."/>
            <person name="Alamouti S.M."/>
            <person name="Tsui C.K.M."/>
            <person name="Docking R.T."/>
            <person name="Levasseur A."/>
            <person name="Haridas S."/>
            <person name="Robertson G."/>
            <person name="Birol I."/>
            <person name="Holt R.A."/>
            <person name="Marra M.A."/>
            <person name="Hamelin R.C."/>
            <person name="Hirst M."/>
            <person name="Jones S.J.M."/>
            <person name="Bohlmann J."/>
            <person name="Breuil C."/>
        </authorList>
    </citation>
    <scope>NUCLEOTIDE SEQUENCE [LARGE SCALE GENOMIC DNA]</scope>
    <source>
        <strain evidence="10">kw1407 / UAMH 11150</strain>
    </source>
</reference>
<comment type="caution">
    <text evidence="8">Lacks conserved residue(s) required for the propagation of feature annotation.</text>
</comment>
<comment type="similarity">
    <text evidence="2 8">Belongs to the ATG22 family.</text>
</comment>
<name>F0X9X6_GROCL</name>
<feature type="transmembrane region" description="Helical" evidence="8">
    <location>
        <begin position="118"/>
        <end position="138"/>
    </location>
</feature>
<evidence type="ECO:0000313" key="10">
    <source>
        <dbReference type="Proteomes" id="UP000007796"/>
    </source>
</evidence>
<evidence type="ECO:0000256" key="2">
    <source>
        <dbReference type="ARBA" id="ARBA00006978"/>
    </source>
</evidence>
<evidence type="ECO:0000256" key="6">
    <source>
        <dbReference type="ARBA" id="ARBA00023006"/>
    </source>
</evidence>
<dbReference type="InParanoid" id="F0X9X6"/>
<evidence type="ECO:0000256" key="8">
    <source>
        <dbReference type="RuleBase" id="RU363073"/>
    </source>
</evidence>
<dbReference type="InterPro" id="IPR024671">
    <property type="entry name" value="Atg22-like"/>
</dbReference>
<keyword evidence="8" id="KW-0029">Amino-acid transport</keyword>
<keyword evidence="8" id="KW-0926">Vacuole</keyword>
<evidence type="ECO:0000256" key="4">
    <source>
        <dbReference type="ARBA" id="ARBA00022692"/>
    </source>
</evidence>
<evidence type="ECO:0000256" key="7">
    <source>
        <dbReference type="ARBA" id="ARBA00023136"/>
    </source>
</evidence>
<gene>
    <name evidence="9" type="ORF">CMQ_3370</name>
</gene>
<feature type="transmembrane region" description="Helical" evidence="8">
    <location>
        <begin position="468"/>
        <end position="490"/>
    </location>
</feature>
<dbReference type="OrthoDB" id="42657at2759"/>
<dbReference type="STRING" id="655863.F0X9X6"/>
<proteinExistence type="inferred from homology"/>
<dbReference type="GO" id="GO:0006914">
    <property type="term" value="P:autophagy"/>
    <property type="evidence" value="ECO:0007669"/>
    <property type="project" value="UniProtKB-KW"/>
</dbReference>